<proteinExistence type="predicted"/>
<dbReference type="Proteomes" id="UP000784294">
    <property type="component" value="Unassembled WGS sequence"/>
</dbReference>
<keyword evidence="2" id="KW-1185">Reference proteome</keyword>
<reference evidence="1" key="1">
    <citation type="submission" date="2018-11" db="EMBL/GenBank/DDBJ databases">
        <authorList>
            <consortium name="Pathogen Informatics"/>
        </authorList>
    </citation>
    <scope>NUCLEOTIDE SEQUENCE</scope>
</reference>
<organism evidence="1 2">
    <name type="scientific">Protopolystoma xenopodis</name>
    <dbReference type="NCBI Taxonomy" id="117903"/>
    <lineage>
        <taxon>Eukaryota</taxon>
        <taxon>Metazoa</taxon>
        <taxon>Spiralia</taxon>
        <taxon>Lophotrochozoa</taxon>
        <taxon>Platyhelminthes</taxon>
        <taxon>Monogenea</taxon>
        <taxon>Polyopisthocotylea</taxon>
        <taxon>Polystomatidea</taxon>
        <taxon>Polystomatidae</taxon>
        <taxon>Protopolystoma</taxon>
    </lineage>
</organism>
<sequence length="44" mass="4917">MFSVLQPFNLPVEIDHLPLFLPAIPCTSSANSRLSLRPDPRTKP</sequence>
<evidence type="ECO:0000313" key="2">
    <source>
        <dbReference type="Proteomes" id="UP000784294"/>
    </source>
</evidence>
<evidence type="ECO:0000313" key="1">
    <source>
        <dbReference type="EMBL" id="VEL08892.1"/>
    </source>
</evidence>
<dbReference type="AlphaFoldDB" id="A0A3S5A0S7"/>
<protein>
    <submittedName>
        <fullName evidence="1">Uncharacterized protein</fullName>
    </submittedName>
</protein>
<comment type="caution">
    <text evidence="1">The sequence shown here is derived from an EMBL/GenBank/DDBJ whole genome shotgun (WGS) entry which is preliminary data.</text>
</comment>
<gene>
    <name evidence="1" type="ORF">PXEA_LOCUS2332</name>
</gene>
<dbReference type="EMBL" id="CAAALY010004985">
    <property type="protein sequence ID" value="VEL08892.1"/>
    <property type="molecule type" value="Genomic_DNA"/>
</dbReference>
<name>A0A3S5A0S7_9PLAT</name>
<accession>A0A3S5A0S7</accession>